<keyword evidence="3" id="KW-1185">Reference proteome</keyword>
<accession>A0A4Y2BKX1</accession>
<protein>
    <submittedName>
        <fullName evidence="2">Uncharacterized protein</fullName>
    </submittedName>
</protein>
<evidence type="ECO:0000313" key="3">
    <source>
        <dbReference type="Proteomes" id="UP000499080"/>
    </source>
</evidence>
<evidence type="ECO:0000313" key="2">
    <source>
        <dbReference type="EMBL" id="GBL92708.1"/>
    </source>
</evidence>
<gene>
    <name evidence="2" type="ORF">AVEN_215346_1</name>
</gene>
<feature type="region of interest" description="Disordered" evidence="1">
    <location>
        <begin position="1"/>
        <end position="61"/>
    </location>
</feature>
<organism evidence="2 3">
    <name type="scientific">Araneus ventricosus</name>
    <name type="common">Orbweaver spider</name>
    <name type="synonym">Epeira ventricosa</name>
    <dbReference type="NCBI Taxonomy" id="182803"/>
    <lineage>
        <taxon>Eukaryota</taxon>
        <taxon>Metazoa</taxon>
        <taxon>Ecdysozoa</taxon>
        <taxon>Arthropoda</taxon>
        <taxon>Chelicerata</taxon>
        <taxon>Arachnida</taxon>
        <taxon>Araneae</taxon>
        <taxon>Araneomorphae</taxon>
        <taxon>Entelegynae</taxon>
        <taxon>Araneoidea</taxon>
        <taxon>Araneidae</taxon>
        <taxon>Araneus</taxon>
    </lineage>
</organism>
<reference evidence="2 3" key="1">
    <citation type="journal article" date="2019" name="Sci. Rep.">
        <title>Orb-weaving spider Araneus ventricosus genome elucidates the spidroin gene catalogue.</title>
        <authorList>
            <person name="Kono N."/>
            <person name="Nakamura H."/>
            <person name="Ohtoshi R."/>
            <person name="Moran D.A.P."/>
            <person name="Shinohara A."/>
            <person name="Yoshida Y."/>
            <person name="Fujiwara M."/>
            <person name="Mori M."/>
            <person name="Tomita M."/>
            <person name="Arakawa K."/>
        </authorList>
    </citation>
    <scope>NUCLEOTIDE SEQUENCE [LARGE SCALE GENOMIC DNA]</scope>
</reference>
<feature type="compositionally biased region" description="Low complexity" evidence="1">
    <location>
        <begin position="38"/>
        <end position="51"/>
    </location>
</feature>
<dbReference type="AlphaFoldDB" id="A0A4Y2BKX1"/>
<evidence type="ECO:0000256" key="1">
    <source>
        <dbReference type="SAM" id="MobiDB-lite"/>
    </source>
</evidence>
<comment type="caution">
    <text evidence="2">The sequence shown here is derived from an EMBL/GenBank/DDBJ whole genome shotgun (WGS) entry which is preliminary data.</text>
</comment>
<proteinExistence type="predicted"/>
<dbReference type="Proteomes" id="UP000499080">
    <property type="component" value="Unassembled WGS sequence"/>
</dbReference>
<feature type="compositionally biased region" description="Low complexity" evidence="1">
    <location>
        <begin position="8"/>
        <end position="17"/>
    </location>
</feature>
<sequence length="102" mass="11649">MHEDFLESTSKPSESSSGKNINTEDETECVPMYEDPSESTSRSFESEPSSSYRDTNTEDSKKRVPLKKDYSYYKNRICDVCGGRCANFMVSYIENILEKCGK</sequence>
<dbReference type="EMBL" id="BGPR01235927">
    <property type="protein sequence ID" value="GBL92708.1"/>
    <property type="molecule type" value="Genomic_DNA"/>
</dbReference>
<name>A0A4Y2BKX1_ARAVE</name>